<evidence type="ECO:0000256" key="12">
    <source>
        <dbReference type="ARBA" id="ARBA00074017"/>
    </source>
</evidence>
<feature type="repeat" description="WD" evidence="14">
    <location>
        <begin position="611"/>
        <end position="629"/>
    </location>
</feature>
<organism evidence="17 18">
    <name type="scientific">Sus scrofa</name>
    <name type="common">Pig</name>
    <dbReference type="NCBI Taxonomy" id="9823"/>
    <lineage>
        <taxon>Eukaryota</taxon>
        <taxon>Metazoa</taxon>
        <taxon>Chordata</taxon>
        <taxon>Craniata</taxon>
        <taxon>Vertebrata</taxon>
        <taxon>Euteleostomi</taxon>
        <taxon>Mammalia</taxon>
        <taxon>Eutheria</taxon>
        <taxon>Laurasiatheria</taxon>
        <taxon>Artiodactyla</taxon>
        <taxon>Suina</taxon>
        <taxon>Suidae</taxon>
        <taxon>Sus</taxon>
    </lineage>
</organism>
<dbReference type="GO" id="GO:0006887">
    <property type="term" value="P:exocytosis"/>
    <property type="evidence" value="ECO:0007669"/>
    <property type="project" value="UniProtKB-KW"/>
</dbReference>
<keyword evidence="8" id="KW-0677">Repeat</keyword>
<keyword evidence="6 14" id="KW-0853">WD repeat</keyword>
<feature type="compositionally biased region" description="Basic residues" evidence="15">
    <location>
        <begin position="831"/>
        <end position="847"/>
    </location>
</feature>
<keyword evidence="3" id="KW-0268">Exocytosis</keyword>
<dbReference type="InterPro" id="IPR036322">
    <property type="entry name" value="WD40_repeat_dom_sf"/>
</dbReference>
<protein>
    <recommendedName>
        <fullName evidence="12">LLGL scribble cell polarity complex component 2</fullName>
    </recommendedName>
    <alternativeName>
        <fullName evidence="13">Lethal(2) giant larvae protein homolog 2</fullName>
    </alternativeName>
</protein>
<evidence type="ECO:0000256" key="9">
    <source>
        <dbReference type="ARBA" id="ARBA00023306"/>
    </source>
</evidence>
<evidence type="ECO:0000256" key="5">
    <source>
        <dbReference type="ARBA" id="ARBA00022553"/>
    </source>
</evidence>
<comment type="subcellular location">
    <subcellularLocation>
        <location evidence="1">Cytoplasm</location>
    </subcellularLocation>
</comment>
<dbReference type="FunFam" id="2.130.10.10:FF:000170">
    <property type="entry name" value="lethal(2) giant larvae protein homolog 2 isoform X2"/>
    <property type="match status" value="1"/>
</dbReference>
<name>A0A8D1FWQ6_PIG</name>
<reference evidence="17" key="1">
    <citation type="submission" date="2025-08" db="UniProtKB">
        <authorList>
            <consortium name="Ensembl"/>
        </authorList>
    </citation>
    <scope>IDENTIFICATION</scope>
</reference>
<keyword evidence="9" id="KW-0131">Cell cycle</keyword>
<dbReference type="InterPro" id="IPR015943">
    <property type="entry name" value="WD40/YVTN_repeat-like_dom_sf"/>
</dbReference>
<dbReference type="InterPro" id="IPR013577">
    <property type="entry name" value="LLGL2"/>
</dbReference>
<dbReference type="GO" id="GO:0005737">
    <property type="term" value="C:cytoplasm"/>
    <property type="evidence" value="ECO:0007669"/>
    <property type="project" value="UniProtKB-SubCell"/>
</dbReference>
<sequence length="1200" mass="132225">MSKGVCLHQHSRGFLPGVNGGRDLAVATGAFVMADVPQWKSLRWPRVGKAAVGSIRPQGSARSCRAVRLPERPGAFSVPGSRPPPPPQSFPAPTLHPCRRAGWDPHRLGGGGTGSGFLESRGPAWCLGRRRSWGGPRGQRPRREWTEGGAQMGPRVDLMETDFLNLLGVALLRLLHRPPTLQAVGGGVGEGRVCRPVPARFSLQTVEHGFPHQPSALGYSPSLRILAIGTRSGAVKLYGAPGVEFMGLHRENNAVVQIHFLPGQCQLVTLLDDNSLHLWSLKVKGGASELQEDESFTLRGPPGAAPSATQITELLPHSSRELLYLGTESGSVFVVQLPAFRSLEDRTISSDAVLQRLPEEARQRRVFEMVEALQEHPRDPNQILIGYSRGLIVIWDLHGSRVLCHFLSSQQLENVCWQRDGRLIVSCHSDGSYCQWPVSGDSQQPEPLHSCVPYGPFPCKAITKIFWLTTRQGSTFTIFQGGMPRASYGDRHCISVVHDGQQTAFDFTSRIIDFTVLVEADPAAFDDPYALVVLAEEELVVIDLQTPGWPPVQPPYLASLHCSAITCSHHVSNIPLKLWERIIAAGSRQNTHFSTMEWPIDGGTSLAPAPPQRDLLLTGHEDGTVRFWDASGVCLRLLYKLSTVRVFLTDTDPSGSLNAQGEDEWPPLRKVGSFDPYSDDPRLGIQKIFLCKYSGYLAVAGTAGQVLVLELNDEEAEHAVEQVEADLLQDQEGYRWKGHERLCARPGPVHFEPGFQPFVLVQCQPPAVVTSLALHSEWRLVAFGTSHGFGLFDHQQRRQVFVKCTLHPSDQLALEGPLSRVKSLKKSLRQSFRRIRRSRVSSRKRRPAGPPGEGQEGSTRAERTGLQNMELAPVQRKIEARSAEDSFTGFVRTLYFADTYLRDSSRHCPSLWAGTNGGTVYAFALRVPPAERRMDELVRAEQAKEIQLMHRAPVVGILVLDGHSVPLPEPLEVAHDLSKSPDMQGSHQLLVVSEEQFKVFTLPKVSARLKLKLTALEGSRVRRVSAARFGSCRAEDYGEHHLAVLTNLGDVQVVSLPLLKPQVRYSCIRREDVSGIASCVFTKYGQGFYLISPSEFERFSLSTKWLVEPRCLVDSAEPKNHGRPRNGSGPETALSQARNSGSQSDGDERRSGPVMEHALLNDERVLKEIQSTLEGARGSSGDWHSQRVAVAYSLSNGGAE</sequence>
<evidence type="ECO:0000256" key="4">
    <source>
        <dbReference type="ARBA" id="ARBA00022490"/>
    </source>
</evidence>
<evidence type="ECO:0000259" key="16">
    <source>
        <dbReference type="Pfam" id="PF08366"/>
    </source>
</evidence>
<evidence type="ECO:0000256" key="2">
    <source>
        <dbReference type="ARBA" id="ARBA00008070"/>
    </source>
</evidence>
<evidence type="ECO:0000256" key="13">
    <source>
        <dbReference type="ARBA" id="ARBA00081592"/>
    </source>
</evidence>
<dbReference type="PANTHER" id="PTHR10241">
    <property type="entry name" value="LETHAL 2 GIANT LARVAE PROTEIN"/>
    <property type="match status" value="1"/>
</dbReference>
<evidence type="ECO:0000313" key="18">
    <source>
        <dbReference type="Proteomes" id="UP000694722"/>
    </source>
</evidence>
<dbReference type="PROSITE" id="PS50082">
    <property type="entry name" value="WD_REPEATS_2"/>
    <property type="match status" value="1"/>
</dbReference>
<evidence type="ECO:0000256" key="8">
    <source>
        <dbReference type="ARBA" id="ARBA00022737"/>
    </source>
</evidence>
<keyword evidence="7" id="KW-0132">Cell division</keyword>
<evidence type="ECO:0000313" key="17">
    <source>
        <dbReference type="Ensembl" id="ENSSSCP00040040536.1"/>
    </source>
</evidence>
<accession>A0A8D1FWQ6</accession>
<dbReference type="InterPro" id="IPR001680">
    <property type="entry name" value="WD40_rpt"/>
</dbReference>
<evidence type="ECO:0000256" key="7">
    <source>
        <dbReference type="ARBA" id="ARBA00022618"/>
    </source>
</evidence>
<dbReference type="InterPro" id="IPR000664">
    <property type="entry name" value="Lethal2_giant"/>
</dbReference>
<feature type="region of interest" description="Disordered" evidence="15">
    <location>
        <begin position="1116"/>
        <end position="1163"/>
    </location>
</feature>
<feature type="region of interest" description="Disordered" evidence="15">
    <location>
        <begin position="129"/>
        <end position="149"/>
    </location>
</feature>
<dbReference type="GO" id="GO:0051301">
    <property type="term" value="P:cell division"/>
    <property type="evidence" value="ECO:0007669"/>
    <property type="project" value="UniProtKB-KW"/>
</dbReference>
<proteinExistence type="inferred from homology"/>
<feature type="compositionally biased region" description="Polar residues" evidence="15">
    <location>
        <begin position="1133"/>
        <end position="1144"/>
    </location>
</feature>
<comment type="subunit">
    <text evidence="11">Interacts with GPSM2/LGN, PRKCI/aPKC and PARD6B/Par-6. The complex is enhanced during mitosis. Interacts with DCAF1.</text>
</comment>
<evidence type="ECO:0000256" key="6">
    <source>
        <dbReference type="ARBA" id="ARBA00022574"/>
    </source>
</evidence>
<dbReference type="SMART" id="SM00320">
    <property type="entry name" value="WD40"/>
    <property type="match status" value="5"/>
</dbReference>
<feature type="region of interest" description="Disordered" evidence="15">
    <location>
        <begin position="831"/>
        <end position="868"/>
    </location>
</feature>
<dbReference type="FunFam" id="2.130.10.10:FF:000496">
    <property type="entry name" value="LLGL2, scribble cell polarity complex component"/>
    <property type="match status" value="1"/>
</dbReference>
<comment type="function">
    <text evidence="10">Part of a complex with GPSM2/LGN, PRKCI/aPKC and PARD6B/Par-6, which may ensure the correct organization and orientation of bipolar spindles for normal cell division. This complex plays roles in the initial phase of the establishment of epithelial cell polarity.</text>
</comment>
<keyword evidence="5" id="KW-0597">Phosphoprotein</keyword>
<evidence type="ECO:0000256" key="1">
    <source>
        <dbReference type="ARBA" id="ARBA00004496"/>
    </source>
</evidence>
<evidence type="ECO:0000256" key="10">
    <source>
        <dbReference type="ARBA" id="ARBA00054213"/>
    </source>
</evidence>
<dbReference type="Gene3D" id="2.130.10.10">
    <property type="entry name" value="YVTN repeat-like/Quinoprotein amine dehydrogenase"/>
    <property type="match status" value="3"/>
</dbReference>
<dbReference type="Pfam" id="PF00400">
    <property type="entry name" value="WD40"/>
    <property type="match status" value="1"/>
</dbReference>
<dbReference type="PRINTS" id="PR00962">
    <property type="entry name" value="LETHAL2GIANT"/>
</dbReference>
<evidence type="ECO:0000256" key="14">
    <source>
        <dbReference type="PROSITE-ProRule" id="PRU00221"/>
    </source>
</evidence>
<evidence type="ECO:0000256" key="15">
    <source>
        <dbReference type="SAM" id="MobiDB-lite"/>
    </source>
</evidence>
<dbReference type="AlphaFoldDB" id="A0A8D1FWQ6"/>
<evidence type="ECO:0000256" key="3">
    <source>
        <dbReference type="ARBA" id="ARBA00022483"/>
    </source>
</evidence>
<dbReference type="Proteomes" id="UP000694722">
    <property type="component" value="Unplaced"/>
</dbReference>
<dbReference type="SUPFAM" id="SSF50978">
    <property type="entry name" value="WD40 repeat-like"/>
    <property type="match status" value="1"/>
</dbReference>
<comment type="similarity">
    <text evidence="2">Belongs to the WD repeat L(2)GL family.</text>
</comment>
<dbReference type="Pfam" id="PF08366">
    <property type="entry name" value="LLGL"/>
    <property type="match status" value="1"/>
</dbReference>
<feature type="domain" description="Lethal giant larvae homologue 2" evidence="16">
    <location>
        <begin position="452"/>
        <end position="550"/>
    </location>
</feature>
<dbReference type="Ensembl" id="ENSSSCT00040091869.1">
    <property type="protein sequence ID" value="ENSSSCP00040040536.1"/>
    <property type="gene ID" value="ENSSSCG00040066774.1"/>
</dbReference>
<evidence type="ECO:0000256" key="11">
    <source>
        <dbReference type="ARBA" id="ARBA00062106"/>
    </source>
</evidence>
<dbReference type="PANTHER" id="PTHR10241:SF20">
    <property type="entry name" value="LLGL SCRIBBLE CELL POLARITY COMPLEX COMPONENT 2"/>
    <property type="match status" value="1"/>
</dbReference>
<keyword evidence="4" id="KW-0963">Cytoplasm</keyword>